<sequence>VLQVVHFGSAQSRLDDGRGSTVGGAPAASPGRERGRLRATIPERGRRGLPLAELSVQSAPPPHSDVCLFRVTCYHPLTHCTLYCV</sequence>
<name>A0A6H5G1H3_9HEMI</name>
<protein>
    <submittedName>
        <fullName evidence="2">Uncharacterized protein</fullName>
    </submittedName>
</protein>
<feature type="non-terminal residue" evidence="2">
    <location>
        <position position="1"/>
    </location>
</feature>
<evidence type="ECO:0000256" key="1">
    <source>
        <dbReference type="SAM" id="MobiDB-lite"/>
    </source>
</evidence>
<gene>
    <name evidence="2" type="ORF">NTEN_LOCUS2911</name>
</gene>
<dbReference type="EMBL" id="CADCXU010004593">
    <property type="protein sequence ID" value="CAA9996371.1"/>
    <property type="molecule type" value="Genomic_DNA"/>
</dbReference>
<dbReference type="AlphaFoldDB" id="A0A6H5G1H3"/>
<feature type="region of interest" description="Disordered" evidence="1">
    <location>
        <begin position="12"/>
        <end position="34"/>
    </location>
</feature>
<evidence type="ECO:0000313" key="2">
    <source>
        <dbReference type="EMBL" id="CAA9996371.1"/>
    </source>
</evidence>
<evidence type="ECO:0000313" key="3">
    <source>
        <dbReference type="Proteomes" id="UP000479000"/>
    </source>
</evidence>
<organism evidence="2 3">
    <name type="scientific">Nesidiocoris tenuis</name>
    <dbReference type="NCBI Taxonomy" id="355587"/>
    <lineage>
        <taxon>Eukaryota</taxon>
        <taxon>Metazoa</taxon>
        <taxon>Ecdysozoa</taxon>
        <taxon>Arthropoda</taxon>
        <taxon>Hexapoda</taxon>
        <taxon>Insecta</taxon>
        <taxon>Pterygota</taxon>
        <taxon>Neoptera</taxon>
        <taxon>Paraneoptera</taxon>
        <taxon>Hemiptera</taxon>
        <taxon>Heteroptera</taxon>
        <taxon>Panheteroptera</taxon>
        <taxon>Cimicomorpha</taxon>
        <taxon>Miridae</taxon>
        <taxon>Dicyphina</taxon>
        <taxon>Nesidiocoris</taxon>
    </lineage>
</organism>
<dbReference type="Proteomes" id="UP000479000">
    <property type="component" value="Unassembled WGS sequence"/>
</dbReference>
<accession>A0A6H5G1H3</accession>
<proteinExistence type="predicted"/>
<keyword evidence="3" id="KW-1185">Reference proteome</keyword>
<reference evidence="2 3" key="1">
    <citation type="submission" date="2020-02" db="EMBL/GenBank/DDBJ databases">
        <authorList>
            <person name="Ferguson B K."/>
        </authorList>
    </citation>
    <scope>NUCLEOTIDE SEQUENCE [LARGE SCALE GENOMIC DNA]</scope>
</reference>